<dbReference type="SUPFAM" id="SSF53067">
    <property type="entry name" value="Actin-like ATPase domain"/>
    <property type="match status" value="1"/>
</dbReference>
<evidence type="ECO:0000256" key="3">
    <source>
        <dbReference type="ARBA" id="ARBA00022723"/>
    </source>
</evidence>
<evidence type="ECO:0000313" key="8">
    <source>
        <dbReference type="Proteomes" id="UP000005039"/>
    </source>
</evidence>
<sequence length="259" mass="27056">MYTMGLDFGSTASKGVILNDGKDIVASAIITSGTGTSGPGRVKEKLFRESGLSEKDMVAVVVTGYGRMTYKDANKQISELSCHARGVSFLIPEARTVIDIGGQDVKALALDKNGRLDNFVMNDKCAAGTGRFLDVMAGVLETEVSKLGEISEKSKSPVSISSTCTVFAESEVISHLSAGAKKEDIVAGIHASVAGRVSALAKRVGIKEKVVMVGGVARNKGVVKAMEDALGTKIEVPELAQLTGALGAALFAFDEIKDK</sequence>
<evidence type="ECO:0000259" key="6">
    <source>
        <dbReference type="Pfam" id="PF01869"/>
    </source>
</evidence>
<evidence type="ECO:0000256" key="4">
    <source>
        <dbReference type="ARBA" id="ARBA00023004"/>
    </source>
</evidence>
<dbReference type="Pfam" id="PF01869">
    <property type="entry name" value="BcrAD_BadFG"/>
    <property type="match status" value="1"/>
</dbReference>
<dbReference type="InterPro" id="IPR008275">
    <property type="entry name" value="CoA_E_activase_dom"/>
</dbReference>
<feature type="domain" description="ATPase BadF/BadG/BcrA/BcrD type" evidence="6">
    <location>
        <begin position="5"/>
        <end position="252"/>
    </location>
</feature>
<evidence type="ECO:0000313" key="7">
    <source>
        <dbReference type="EMBL" id="EIC96670.1"/>
    </source>
</evidence>
<dbReference type="OrthoDB" id="9778513at2"/>
<organism evidence="7 8">
    <name type="scientific">Lachnoanaerobaculum saburreum F0468</name>
    <dbReference type="NCBI Taxonomy" id="1095750"/>
    <lineage>
        <taxon>Bacteria</taxon>
        <taxon>Bacillati</taxon>
        <taxon>Bacillota</taxon>
        <taxon>Clostridia</taxon>
        <taxon>Lachnospirales</taxon>
        <taxon>Lachnospiraceae</taxon>
        <taxon>Lachnoanaerobaculum</taxon>
    </lineage>
</organism>
<dbReference type="Gene3D" id="3.30.420.40">
    <property type="match status" value="2"/>
</dbReference>
<comment type="caution">
    <text evidence="7">The sequence shown here is derived from an EMBL/GenBank/DDBJ whole genome shotgun (WGS) entry which is preliminary data.</text>
</comment>
<dbReference type="GO" id="GO:0051536">
    <property type="term" value="F:iron-sulfur cluster binding"/>
    <property type="evidence" value="ECO:0007669"/>
    <property type="project" value="UniProtKB-KW"/>
</dbReference>
<dbReference type="PANTHER" id="PTHR32329">
    <property type="entry name" value="BIFUNCTIONAL PROTEIN [INCLUDES 2-HYDROXYACYL-COA DEHYDRATASE (N-TER) AND ITS ACTIVATOR DOMAIN (C_TERM)-RELATED"/>
    <property type="match status" value="1"/>
</dbReference>
<keyword evidence="5" id="KW-0411">Iron-sulfur</keyword>
<dbReference type="RefSeq" id="WP_008753193.1">
    <property type="nucleotide sequence ID" value="NZ_AJGH01000029.1"/>
</dbReference>
<gene>
    <name evidence="7" type="primary">fldI_1</name>
    <name evidence="7" type="ORF">HMPREF9970_2962</name>
</gene>
<dbReference type="FunFam" id="3.30.420.40:FF:000217">
    <property type="entry name" value="2-hydroxyisocaproyl-CoA dehydratase activator"/>
    <property type="match status" value="1"/>
</dbReference>
<keyword evidence="3" id="KW-0479">Metal-binding</keyword>
<reference evidence="7 8" key="1">
    <citation type="submission" date="2012-03" db="EMBL/GenBank/DDBJ databases">
        <authorList>
            <person name="Durkin A.S."/>
            <person name="McCorrison J."/>
            <person name="Torralba M."/>
            <person name="Gillis M."/>
            <person name="Methe B."/>
            <person name="Sutton G."/>
            <person name="Nelson K.E."/>
        </authorList>
    </citation>
    <scope>NUCLEOTIDE SEQUENCE [LARGE SCALE GENOMIC DNA]</scope>
    <source>
        <strain evidence="7 8">F0468</strain>
    </source>
</reference>
<dbReference type="InterPro" id="IPR043129">
    <property type="entry name" value="ATPase_NBD"/>
</dbReference>
<dbReference type="InterPro" id="IPR051805">
    <property type="entry name" value="Dehydratase_Activator_Redct"/>
</dbReference>
<proteinExistence type="predicted"/>
<comment type="subunit">
    <text evidence="2">Homodimer.</text>
</comment>
<dbReference type="Proteomes" id="UP000005039">
    <property type="component" value="Unassembled WGS sequence"/>
</dbReference>
<name>I0RAG2_9FIRM</name>
<dbReference type="AlphaFoldDB" id="I0RAG2"/>
<dbReference type="EMBL" id="AJGH01000029">
    <property type="protein sequence ID" value="EIC96670.1"/>
    <property type="molecule type" value="Genomic_DNA"/>
</dbReference>
<dbReference type="InterPro" id="IPR002731">
    <property type="entry name" value="ATPase_BadF"/>
</dbReference>
<dbReference type="GO" id="GO:0046872">
    <property type="term" value="F:metal ion binding"/>
    <property type="evidence" value="ECO:0007669"/>
    <property type="project" value="UniProtKB-KW"/>
</dbReference>
<dbReference type="PANTHER" id="PTHR32329:SF2">
    <property type="entry name" value="BIFUNCTIONAL PROTEIN [INCLUDES 2-HYDROXYACYL-COA DEHYDRATASE (N-TER) AND ITS ACTIVATOR DOMAIN (C_TERM)"/>
    <property type="match status" value="1"/>
</dbReference>
<protein>
    <submittedName>
        <fullName evidence="7">R-phenyllactate dehydratase activator</fullName>
    </submittedName>
</protein>
<evidence type="ECO:0000256" key="1">
    <source>
        <dbReference type="ARBA" id="ARBA00001966"/>
    </source>
</evidence>
<keyword evidence="8" id="KW-1185">Reference proteome</keyword>
<evidence type="ECO:0000256" key="5">
    <source>
        <dbReference type="ARBA" id="ARBA00023014"/>
    </source>
</evidence>
<comment type="cofactor">
    <cofactor evidence="1">
        <name>[4Fe-4S] cluster</name>
        <dbReference type="ChEBI" id="CHEBI:49883"/>
    </cofactor>
</comment>
<keyword evidence="4" id="KW-0408">Iron</keyword>
<dbReference type="PATRIC" id="fig|1095750.3.peg.588"/>
<dbReference type="NCBIfam" id="TIGR00241">
    <property type="entry name" value="CoA_E_activ"/>
    <property type="match status" value="1"/>
</dbReference>
<dbReference type="eggNOG" id="COG1924">
    <property type="taxonomic scope" value="Bacteria"/>
</dbReference>
<accession>I0RAG2</accession>
<evidence type="ECO:0000256" key="2">
    <source>
        <dbReference type="ARBA" id="ARBA00011738"/>
    </source>
</evidence>